<feature type="chain" id="PRO_5019487010" description="Alpha-L-arabinofuranosidase B arabinose-binding domain-containing protein" evidence="2">
    <location>
        <begin position="24"/>
        <end position="532"/>
    </location>
</feature>
<dbReference type="Gene3D" id="2.80.10.50">
    <property type="match status" value="1"/>
</dbReference>
<evidence type="ECO:0000259" key="3">
    <source>
        <dbReference type="Pfam" id="PF05270"/>
    </source>
</evidence>
<dbReference type="InterPro" id="IPR007934">
    <property type="entry name" value="AbfB_ABD"/>
</dbReference>
<gene>
    <name evidence="4" type="ORF">EJ357_24510</name>
</gene>
<protein>
    <recommendedName>
        <fullName evidence="3">Alpha-L-arabinofuranosidase B arabinose-binding domain-containing protein</fullName>
    </recommendedName>
</protein>
<evidence type="ECO:0000313" key="4">
    <source>
        <dbReference type="EMBL" id="AZQ40565.1"/>
    </source>
</evidence>
<dbReference type="InterPro" id="IPR005506">
    <property type="entry name" value="DUF312_ALF"/>
</dbReference>
<keyword evidence="1" id="KW-0175">Coiled coil</keyword>
<organism evidence="4 5">
    <name type="scientific">Streptomyces cyaneochromogenes</name>
    <dbReference type="NCBI Taxonomy" id="2496836"/>
    <lineage>
        <taxon>Bacteria</taxon>
        <taxon>Bacillati</taxon>
        <taxon>Actinomycetota</taxon>
        <taxon>Actinomycetes</taxon>
        <taxon>Kitasatosporales</taxon>
        <taxon>Streptomycetaceae</taxon>
        <taxon>Streptomyces</taxon>
    </lineage>
</organism>
<dbReference type="InterPro" id="IPR036195">
    <property type="entry name" value="AbfB_ABD_sf"/>
</dbReference>
<dbReference type="AlphaFoldDB" id="A0A3S9MMZ7"/>
<feature type="signal peptide" evidence="2">
    <location>
        <begin position="1"/>
        <end position="23"/>
    </location>
</feature>
<name>A0A3S9MMZ7_9ACTN</name>
<dbReference type="Proteomes" id="UP000280298">
    <property type="component" value="Chromosome"/>
</dbReference>
<dbReference type="GO" id="GO:0046373">
    <property type="term" value="P:L-arabinose metabolic process"/>
    <property type="evidence" value="ECO:0007669"/>
    <property type="project" value="InterPro"/>
</dbReference>
<evidence type="ECO:0000313" key="5">
    <source>
        <dbReference type="Proteomes" id="UP000280298"/>
    </source>
</evidence>
<dbReference type="EMBL" id="CP034539">
    <property type="protein sequence ID" value="AZQ40565.1"/>
    <property type="molecule type" value="Genomic_DNA"/>
</dbReference>
<sequence>MRRIVTRGLVTATALTAVTGAIAPGAVAESARAVEASDVVARAAGIGTTDAQRVEAAAVVRLDPTSDVLLLSDYDFIHALWQKAGDAGEKLDAVRTAAEQAMASTSAEDHVQFIVSGVHEAYKLDQQREREKAEAERAARLAKSQVLLTIGIPSTPELLALSDDNFIRAVAKHEASGPEVRAAALQALLGEPADWREFIVNGAREAHKRDVAKELEDLAEQDRKEAERRKELAARKNAAALFRITPSEAMLALSDDNFIRELLRLAAADLHGTELYAEGQRATLSSDPAVWKAYIHTGADAAYKRDDENRRKKLAEANRKLALQIQAAAQNGGVNPNLVAAAKKALAGSDDDVALFLKADTQYRLKRQSLKAWGDLEYARQSSGDRGKILLNGSLKSTSALADREDATWVVVPSLASQPGCYSFESVRKPGHYIRSGKAEANGLRVEIAADDRSAAFRKSATWCTRPTPLTSTTLGLVSFTQTAGSGVNWLAPTAKDVYAHHTFAFPLPGGEEGEPKKARLAGWRVSAPLAP</sequence>
<dbReference type="KEGG" id="scya:EJ357_24510"/>
<dbReference type="Pfam" id="PF05270">
    <property type="entry name" value="AbfB"/>
    <property type="match status" value="1"/>
</dbReference>
<proteinExistence type="predicted"/>
<feature type="coiled-coil region" evidence="1">
    <location>
        <begin position="204"/>
        <end position="236"/>
    </location>
</feature>
<dbReference type="Pfam" id="PF03752">
    <property type="entry name" value="ALF"/>
    <property type="match status" value="1"/>
</dbReference>
<evidence type="ECO:0000256" key="1">
    <source>
        <dbReference type="SAM" id="Coils"/>
    </source>
</evidence>
<keyword evidence="5" id="KW-1185">Reference proteome</keyword>
<dbReference type="GO" id="GO:0046556">
    <property type="term" value="F:alpha-L-arabinofuranosidase activity"/>
    <property type="evidence" value="ECO:0007669"/>
    <property type="project" value="InterPro"/>
</dbReference>
<reference evidence="4 5" key="1">
    <citation type="journal article" date="2019" name="Int. J. Syst. Evol. Microbiol.">
        <title>Streptomyces cyaneochromogenes sp. nov., a blue pigment-producing actinomycete from manganese-contaminated soil.</title>
        <authorList>
            <person name="Tang X."/>
            <person name="Zhao J."/>
            <person name="Li K."/>
            <person name="Chen Z."/>
            <person name="Sun Y."/>
            <person name="Gao J."/>
        </authorList>
    </citation>
    <scope>NUCLEOTIDE SEQUENCE [LARGE SCALE GENOMIC DNA]</scope>
    <source>
        <strain evidence="4 5">MK-45</strain>
    </source>
</reference>
<feature type="domain" description="Alpha-L-arabinofuranosidase B arabinose-binding" evidence="3">
    <location>
        <begin position="391"/>
        <end position="473"/>
    </location>
</feature>
<dbReference type="OrthoDB" id="3635032at2"/>
<dbReference type="SUPFAM" id="SSF110221">
    <property type="entry name" value="AbfB domain"/>
    <property type="match status" value="1"/>
</dbReference>
<keyword evidence="2" id="KW-0732">Signal</keyword>
<accession>A0A3S9MMZ7</accession>
<evidence type="ECO:0000256" key="2">
    <source>
        <dbReference type="SAM" id="SignalP"/>
    </source>
</evidence>